<dbReference type="PANTHER" id="PTHR31465:SF9">
    <property type="entry name" value="SPHINGOID LONG-CHAIN BASE TRANSPORTER RSB1"/>
    <property type="match status" value="1"/>
</dbReference>
<dbReference type="EMBL" id="RWJN01000400">
    <property type="protein sequence ID" value="TCD62118.1"/>
    <property type="molecule type" value="Genomic_DNA"/>
</dbReference>
<dbReference type="Proteomes" id="UP000292702">
    <property type="component" value="Unassembled WGS sequence"/>
</dbReference>
<dbReference type="OrthoDB" id="3358017at2759"/>
<feature type="transmembrane region" description="Helical" evidence="5">
    <location>
        <begin position="247"/>
        <end position="265"/>
    </location>
</feature>
<keyword evidence="7" id="KW-1185">Reference proteome</keyword>
<feature type="transmembrane region" description="Helical" evidence="5">
    <location>
        <begin position="59"/>
        <end position="79"/>
    </location>
</feature>
<dbReference type="GO" id="GO:0005886">
    <property type="term" value="C:plasma membrane"/>
    <property type="evidence" value="ECO:0007669"/>
    <property type="project" value="TreeGrafter"/>
</dbReference>
<evidence type="ECO:0000256" key="3">
    <source>
        <dbReference type="ARBA" id="ARBA00022989"/>
    </source>
</evidence>
<feature type="transmembrane region" description="Helical" evidence="5">
    <location>
        <begin position="91"/>
        <end position="116"/>
    </location>
</feature>
<reference evidence="6 7" key="1">
    <citation type="submission" date="2018-11" db="EMBL/GenBank/DDBJ databases">
        <title>Genome assembly of Steccherinum ochraceum LE-BIN_3174, the white-rot fungus of the Steccherinaceae family (The Residual Polyporoid clade, Polyporales, Basidiomycota).</title>
        <authorList>
            <person name="Fedorova T.V."/>
            <person name="Glazunova O.A."/>
            <person name="Landesman E.O."/>
            <person name="Moiseenko K.V."/>
            <person name="Psurtseva N.V."/>
            <person name="Savinova O.S."/>
            <person name="Shakhova N.V."/>
            <person name="Tyazhelova T.V."/>
            <person name="Vasina D.V."/>
        </authorList>
    </citation>
    <scope>NUCLEOTIDE SEQUENCE [LARGE SCALE GENOMIC DNA]</scope>
    <source>
        <strain evidence="6 7">LE-BIN_3174</strain>
    </source>
</reference>
<evidence type="ECO:0000313" key="7">
    <source>
        <dbReference type="Proteomes" id="UP000292702"/>
    </source>
</evidence>
<comment type="subcellular location">
    <subcellularLocation>
        <location evidence="1">Membrane</location>
        <topology evidence="1">Multi-pass membrane protein</topology>
    </subcellularLocation>
</comment>
<dbReference type="InterPro" id="IPR007568">
    <property type="entry name" value="RTA1"/>
</dbReference>
<keyword evidence="2 5" id="KW-0812">Transmembrane</keyword>
<sequence length="343" mass="38198">MLAANTPTDLASLAESSSAAAVSLYNYPGPPTRWVCYIFVVLFGVSSACHGIQTLRYRLWWLLPTVNLAAIAETLGWSMRLASTYDPTARMPFIIQTTVIVLAPTPYIAAIFIIFSRITERMGVQYTRLPPRWYSRIFLSCDIISLFIQGGGGGIASSAASGDHPDPSKSKLGGTIMLVGIIFQLISIIAFITLALEFYVRFFNDLPFRRAVAPVPIARGTHTSELRQHQPSDRAGTKRNWTWRLKALTAGMTLIMTCIFIRSVYRSIELQNGWDGPIARTQVLFNVLDGAMLVISLYMLNICHPGWLLFSEDTYNIDRGDAIALEDRHAPQSPSRTKLLHRP</sequence>
<organism evidence="6 7">
    <name type="scientific">Steccherinum ochraceum</name>
    <dbReference type="NCBI Taxonomy" id="92696"/>
    <lineage>
        <taxon>Eukaryota</taxon>
        <taxon>Fungi</taxon>
        <taxon>Dikarya</taxon>
        <taxon>Basidiomycota</taxon>
        <taxon>Agaricomycotina</taxon>
        <taxon>Agaricomycetes</taxon>
        <taxon>Polyporales</taxon>
        <taxon>Steccherinaceae</taxon>
        <taxon>Steccherinum</taxon>
    </lineage>
</organism>
<dbReference type="STRING" id="92696.A0A4R0RET5"/>
<evidence type="ECO:0000256" key="1">
    <source>
        <dbReference type="ARBA" id="ARBA00004141"/>
    </source>
</evidence>
<protein>
    <submittedName>
        <fullName evidence="6">Uncharacterized protein</fullName>
    </submittedName>
</protein>
<evidence type="ECO:0000256" key="2">
    <source>
        <dbReference type="ARBA" id="ARBA00022692"/>
    </source>
</evidence>
<dbReference type="GO" id="GO:0000324">
    <property type="term" value="C:fungal-type vacuole"/>
    <property type="evidence" value="ECO:0007669"/>
    <property type="project" value="TreeGrafter"/>
</dbReference>
<feature type="transmembrane region" description="Helical" evidence="5">
    <location>
        <begin position="137"/>
        <end position="156"/>
    </location>
</feature>
<accession>A0A4R0RET5</accession>
<evidence type="ECO:0000256" key="4">
    <source>
        <dbReference type="ARBA" id="ARBA00023136"/>
    </source>
</evidence>
<comment type="caution">
    <text evidence="6">The sequence shown here is derived from an EMBL/GenBank/DDBJ whole genome shotgun (WGS) entry which is preliminary data.</text>
</comment>
<dbReference type="PANTHER" id="PTHR31465">
    <property type="entry name" value="PROTEIN RTA1-RELATED"/>
    <property type="match status" value="1"/>
</dbReference>
<evidence type="ECO:0000256" key="5">
    <source>
        <dbReference type="SAM" id="Phobius"/>
    </source>
</evidence>
<keyword evidence="4 5" id="KW-0472">Membrane</keyword>
<feature type="transmembrane region" description="Helical" evidence="5">
    <location>
        <begin position="32"/>
        <end position="52"/>
    </location>
</feature>
<evidence type="ECO:0000313" key="6">
    <source>
        <dbReference type="EMBL" id="TCD62118.1"/>
    </source>
</evidence>
<name>A0A4R0RET5_9APHY</name>
<dbReference type="Pfam" id="PF04479">
    <property type="entry name" value="RTA1"/>
    <property type="match status" value="1"/>
</dbReference>
<keyword evidence="3 5" id="KW-1133">Transmembrane helix</keyword>
<gene>
    <name evidence="6" type="ORF">EIP91_007455</name>
</gene>
<feature type="transmembrane region" description="Helical" evidence="5">
    <location>
        <begin position="285"/>
        <end position="310"/>
    </location>
</feature>
<proteinExistence type="predicted"/>
<feature type="transmembrane region" description="Helical" evidence="5">
    <location>
        <begin position="176"/>
        <end position="200"/>
    </location>
</feature>
<dbReference type="AlphaFoldDB" id="A0A4R0RET5"/>